<dbReference type="Pfam" id="PF00059">
    <property type="entry name" value="Lectin_C"/>
    <property type="match status" value="1"/>
</dbReference>
<sequence length="278" mass="31455">MIFVYWIIFLCVPLVSSIDKMLTAYGRVVGLESSQIISTSLDLCLTDCYRQSNCILAFFNSVGHCSFFYNNTTRIIDVEETSEEQNQVVGFKCFLPDQSCPRVLSNANLELPVFNVFWQKASNGWKLIKCLDGWRLFDRSNNSYVCMKFFELSFGSSRLVAENVCIENNSKLSGVANSKETLWIREFVKPFRTGDWDGAWLDGERKCDTSEPNCHNYTWSDGYTIGNEALANNLYSPNNTATKQSCLTVFAEKGPHLNAVSCTNYKMAVGVMCGYQLI</sequence>
<dbReference type="OrthoDB" id="5841182at2759"/>
<dbReference type="Proteomes" id="UP000008281">
    <property type="component" value="Unassembled WGS sequence"/>
</dbReference>
<protein>
    <recommendedName>
        <fullName evidence="6">PAN-3 domain-containing protein</fullName>
    </recommendedName>
</protein>
<organism evidence="5">
    <name type="scientific">Caenorhabditis remanei</name>
    <name type="common">Caenorhabditis vulgaris</name>
    <dbReference type="NCBI Taxonomy" id="31234"/>
    <lineage>
        <taxon>Eukaryota</taxon>
        <taxon>Metazoa</taxon>
        <taxon>Ecdysozoa</taxon>
        <taxon>Nematoda</taxon>
        <taxon>Chromadorea</taxon>
        <taxon>Rhabditida</taxon>
        <taxon>Rhabditina</taxon>
        <taxon>Rhabditomorpha</taxon>
        <taxon>Rhabditoidea</taxon>
        <taxon>Rhabditidae</taxon>
        <taxon>Peloderinae</taxon>
        <taxon>Caenorhabditis</taxon>
    </lineage>
</organism>
<feature type="chain" id="PRO_5003174878" description="PAN-3 domain-containing protein" evidence="1">
    <location>
        <begin position="18"/>
        <end position="278"/>
    </location>
</feature>
<dbReference type="PANTHER" id="PTHR47629">
    <property type="entry name" value="C-TYPE LECTIN-RELATED"/>
    <property type="match status" value="1"/>
</dbReference>
<evidence type="ECO:0000259" key="2">
    <source>
        <dbReference type="SMART" id="SM00034"/>
    </source>
</evidence>
<dbReference type="EMBL" id="DS268410">
    <property type="protein sequence ID" value="EFO99961.1"/>
    <property type="molecule type" value="Genomic_DNA"/>
</dbReference>
<dbReference type="SMART" id="SM00034">
    <property type="entry name" value="CLECT"/>
    <property type="match status" value="1"/>
</dbReference>
<gene>
    <name evidence="4" type="ORF">CRE_19015</name>
</gene>
<dbReference type="HOGENOM" id="CLU_078891_0_0_1"/>
<evidence type="ECO:0000256" key="1">
    <source>
        <dbReference type="SAM" id="SignalP"/>
    </source>
</evidence>
<name>E3LL44_CAERE</name>
<dbReference type="FunCoup" id="E3LL44">
    <property type="interactions" value="568"/>
</dbReference>
<dbReference type="SMART" id="SM00605">
    <property type="entry name" value="CW"/>
    <property type="match status" value="1"/>
</dbReference>
<keyword evidence="5" id="KW-1185">Reference proteome</keyword>
<dbReference type="InterPro" id="IPR016186">
    <property type="entry name" value="C-type_lectin-like/link_sf"/>
</dbReference>
<dbReference type="eggNOG" id="KOG4297">
    <property type="taxonomic scope" value="Eukaryota"/>
</dbReference>
<dbReference type="Pfam" id="PF08277">
    <property type="entry name" value="PAN_3"/>
    <property type="match status" value="1"/>
</dbReference>
<dbReference type="PANTHER" id="PTHR47629:SF5">
    <property type="entry name" value="C-TYPE LECTIN-RELATED"/>
    <property type="match status" value="1"/>
</dbReference>
<proteinExistence type="predicted"/>
<evidence type="ECO:0000259" key="3">
    <source>
        <dbReference type="SMART" id="SM00605"/>
    </source>
</evidence>
<evidence type="ECO:0000313" key="4">
    <source>
        <dbReference type="EMBL" id="EFO99961.1"/>
    </source>
</evidence>
<accession>E3LL44</accession>
<dbReference type="InParanoid" id="E3LL44"/>
<feature type="domain" description="C-type lectin" evidence="2">
    <location>
        <begin position="130"/>
        <end position="274"/>
    </location>
</feature>
<dbReference type="SUPFAM" id="SSF56436">
    <property type="entry name" value="C-type lectin-like"/>
    <property type="match status" value="1"/>
</dbReference>
<reference evidence="4" key="1">
    <citation type="submission" date="2007-07" db="EMBL/GenBank/DDBJ databases">
        <title>PCAP assembly of the Caenorhabditis remanei genome.</title>
        <authorList>
            <consortium name="The Caenorhabditis remanei Sequencing Consortium"/>
            <person name="Wilson R.K."/>
        </authorList>
    </citation>
    <scope>NUCLEOTIDE SEQUENCE [LARGE SCALE GENOMIC DNA]</scope>
    <source>
        <strain evidence="4">PB4641</strain>
    </source>
</reference>
<keyword evidence="1" id="KW-0732">Signal</keyword>
<evidence type="ECO:0000313" key="5">
    <source>
        <dbReference type="Proteomes" id="UP000008281"/>
    </source>
</evidence>
<dbReference type="OMA" id="EPNCHNY"/>
<feature type="domain" description="PAN-3" evidence="3">
    <location>
        <begin position="2"/>
        <end position="127"/>
    </location>
</feature>
<dbReference type="AlphaFoldDB" id="E3LL44"/>
<dbReference type="Gene3D" id="3.10.100.10">
    <property type="entry name" value="Mannose-Binding Protein A, subunit A"/>
    <property type="match status" value="1"/>
</dbReference>
<dbReference type="CDD" id="cd00037">
    <property type="entry name" value="CLECT"/>
    <property type="match status" value="1"/>
</dbReference>
<dbReference type="STRING" id="31234.E3LL44"/>
<dbReference type="InterPro" id="IPR001304">
    <property type="entry name" value="C-type_lectin-like"/>
</dbReference>
<dbReference type="InterPro" id="IPR016187">
    <property type="entry name" value="CTDL_fold"/>
</dbReference>
<feature type="signal peptide" evidence="1">
    <location>
        <begin position="1"/>
        <end position="17"/>
    </location>
</feature>
<evidence type="ECO:0008006" key="6">
    <source>
        <dbReference type="Google" id="ProtNLM"/>
    </source>
</evidence>
<dbReference type="InterPro" id="IPR006583">
    <property type="entry name" value="PAN-3_domain"/>
</dbReference>